<evidence type="ECO:0000256" key="3">
    <source>
        <dbReference type="ARBA" id="ARBA00022989"/>
    </source>
</evidence>
<keyword evidence="3 5" id="KW-1133">Transmembrane helix</keyword>
<keyword evidence="7" id="KW-0436">Ligase</keyword>
<feature type="transmembrane region" description="Helical" evidence="5">
    <location>
        <begin position="159"/>
        <end position="180"/>
    </location>
</feature>
<evidence type="ECO:0000256" key="5">
    <source>
        <dbReference type="SAM" id="Phobius"/>
    </source>
</evidence>
<dbReference type="EMBL" id="FOEE01000016">
    <property type="protein sequence ID" value="SEP22775.1"/>
    <property type="molecule type" value="Genomic_DNA"/>
</dbReference>
<name>A0A1H8W549_9ACTN</name>
<sequence>MPAAAVDAPGTPDLDADRTAVRSWQSNGTLLAAGLAVVSLALAYLTGATLTDPAFLVLSLGLVVWQISVRRFEVALEIVLWLWTMAPLIHRVADWRSSIFNPASLTLATAAACSIVLGLACLRGRTRLPTPLLVFVLPALVAIPVAALVGLVLNGLAPALVSAVQTIAPLGAALAVCLSSSVDRVVAVVLRFARWALPVVSAYAIVQWVFAPAWDVFWLRSAFPLAEWLGSSFGVPYAFGIRPWGTVNAPYVLAALLVFLIFTQLNADKTLWGRLGVLLGVFALAITSVRAQWLTAAVVLVIFVLTRRIKLAPLVVFAGAGIGAIALFLPDIGEKIWNRLTSLTDTDTDTSFLARLDIYGDALPYVLSDPLGKGLGSTGSGARAQGQLLSGPRIADSNYLDILQAHGAVFGILLIAALFTVAGLAFVRSLFLGPPFHAWGALAAALPVTMLLGNVTLSLPGSLTLLGIAACLTAPMPATARRRSASPDRV</sequence>
<dbReference type="STRING" id="673521.SAMN05660991_04083"/>
<feature type="transmembrane region" description="Helical" evidence="5">
    <location>
        <begin position="28"/>
        <end position="47"/>
    </location>
</feature>
<evidence type="ECO:0000313" key="8">
    <source>
        <dbReference type="Proteomes" id="UP000198960"/>
    </source>
</evidence>
<evidence type="ECO:0000259" key="6">
    <source>
        <dbReference type="Pfam" id="PF04932"/>
    </source>
</evidence>
<comment type="subcellular location">
    <subcellularLocation>
        <location evidence="1">Membrane</location>
        <topology evidence="1">Multi-pass membrane protein</topology>
    </subcellularLocation>
</comment>
<gene>
    <name evidence="7" type="ORF">SAMN05660991_04083</name>
</gene>
<keyword evidence="2 5" id="KW-0812">Transmembrane</keyword>
<feature type="transmembrane region" description="Helical" evidence="5">
    <location>
        <begin position="277"/>
        <end position="304"/>
    </location>
</feature>
<evidence type="ECO:0000256" key="4">
    <source>
        <dbReference type="ARBA" id="ARBA00023136"/>
    </source>
</evidence>
<accession>A0A1H8W549</accession>
<protein>
    <submittedName>
        <fullName evidence="7">O-antigen ligase like membrane protein</fullName>
    </submittedName>
</protein>
<dbReference type="RefSeq" id="WP_091948018.1">
    <property type="nucleotide sequence ID" value="NZ_FOEE01000016.1"/>
</dbReference>
<dbReference type="OrthoDB" id="4409276at2"/>
<dbReference type="InterPro" id="IPR007016">
    <property type="entry name" value="O-antigen_ligase-rel_domated"/>
</dbReference>
<feature type="transmembrane region" description="Helical" evidence="5">
    <location>
        <begin position="99"/>
        <end position="120"/>
    </location>
</feature>
<keyword evidence="4 5" id="KW-0472">Membrane</keyword>
<dbReference type="Proteomes" id="UP000198960">
    <property type="component" value="Unassembled WGS sequence"/>
</dbReference>
<keyword evidence="8" id="KW-1185">Reference proteome</keyword>
<feature type="transmembrane region" description="Helical" evidence="5">
    <location>
        <begin position="132"/>
        <end position="153"/>
    </location>
</feature>
<dbReference type="GO" id="GO:0016020">
    <property type="term" value="C:membrane"/>
    <property type="evidence" value="ECO:0007669"/>
    <property type="project" value="UniProtKB-SubCell"/>
</dbReference>
<evidence type="ECO:0000313" key="7">
    <source>
        <dbReference type="EMBL" id="SEP22775.1"/>
    </source>
</evidence>
<dbReference type="InterPro" id="IPR051533">
    <property type="entry name" value="WaaL-like"/>
</dbReference>
<evidence type="ECO:0000256" key="2">
    <source>
        <dbReference type="ARBA" id="ARBA00022692"/>
    </source>
</evidence>
<dbReference type="PANTHER" id="PTHR37422">
    <property type="entry name" value="TEICHURONIC ACID BIOSYNTHESIS PROTEIN TUAE"/>
    <property type="match status" value="1"/>
</dbReference>
<feature type="transmembrane region" description="Helical" evidence="5">
    <location>
        <begin position="311"/>
        <end position="329"/>
    </location>
</feature>
<organism evidence="7 8">
    <name type="scientific">Trujillonella endophytica</name>
    <dbReference type="NCBI Taxonomy" id="673521"/>
    <lineage>
        <taxon>Bacteria</taxon>
        <taxon>Bacillati</taxon>
        <taxon>Actinomycetota</taxon>
        <taxon>Actinomycetes</taxon>
        <taxon>Geodermatophilales</taxon>
        <taxon>Geodermatophilaceae</taxon>
        <taxon>Trujillonella</taxon>
    </lineage>
</organism>
<dbReference type="GO" id="GO:0016874">
    <property type="term" value="F:ligase activity"/>
    <property type="evidence" value="ECO:0007669"/>
    <property type="project" value="UniProtKB-KW"/>
</dbReference>
<dbReference type="Pfam" id="PF04932">
    <property type="entry name" value="Wzy_C"/>
    <property type="match status" value="1"/>
</dbReference>
<dbReference type="AlphaFoldDB" id="A0A1H8W549"/>
<feature type="transmembrane region" description="Helical" evidence="5">
    <location>
        <begin position="192"/>
        <end position="211"/>
    </location>
</feature>
<feature type="transmembrane region" description="Helical" evidence="5">
    <location>
        <begin position="407"/>
        <end position="427"/>
    </location>
</feature>
<proteinExistence type="predicted"/>
<feature type="transmembrane region" description="Helical" evidence="5">
    <location>
        <begin position="246"/>
        <end position="265"/>
    </location>
</feature>
<dbReference type="PANTHER" id="PTHR37422:SF13">
    <property type="entry name" value="LIPOPOLYSACCHARIDE BIOSYNTHESIS PROTEIN PA4999-RELATED"/>
    <property type="match status" value="1"/>
</dbReference>
<reference evidence="8" key="1">
    <citation type="submission" date="2016-10" db="EMBL/GenBank/DDBJ databases">
        <authorList>
            <person name="Varghese N."/>
            <person name="Submissions S."/>
        </authorList>
    </citation>
    <scope>NUCLEOTIDE SEQUENCE [LARGE SCALE GENOMIC DNA]</scope>
    <source>
        <strain evidence="8">DSM 45413</strain>
    </source>
</reference>
<evidence type="ECO:0000256" key="1">
    <source>
        <dbReference type="ARBA" id="ARBA00004141"/>
    </source>
</evidence>
<feature type="domain" description="O-antigen ligase-related" evidence="6">
    <location>
        <begin position="276"/>
        <end position="414"/>
    </location>
</feature>